<evidence type="ECO:0000256" key="1">
    <source>
        <dbReference type="SAM" id="MobiDB-lite"/>
    </source>
</evidence>
<evidence type="ECO:0000259" key="2">
    <source>
        <dbReference type="PROSITE" id="PS50174"/>
    </source>
</evidence>
<accession>A0ABR2W2K2</accession>
<feature type="region of interest" description="Disordered" evidence="1">
    <location>
        <begin position="601"/>
        <end position="624"/>
    </location>
</feature>
<dbReference type="Pfam" id="PF01585">
    <property type="entry name" value="G-patch"/>
    <property type="match status" value="1"/>
</dbReference>
<dbReference type="PROSITE" id="PS50174">
    <property type="entry name" value="G_PATCH"/>
    <property type="match status" value="1"/>
</dbReference>
<evidence type="ECO:0000313" key="3">
    <source>
        <dbReference type="EMBL" id="KAK9717920.1"/>
    </source>
</evidence>
<dbReference type="Proteomes" id="UP001479436">
    <property type="component" value="Unassembled WGS sequence"/>
</dbReference>
<sequence length="708" mass="78629">MSYYRKRPREDSDRESFVTIGTVLEDLGSGKDGKKTVPVWEQEVRDEQGRRRFHGAFTGGFSAGYYNTVGSKEGWEPKKFVSSRASRSERTSFKPEDFMDEEDLAELADSQRLVAKDDFDNFGSTERDLARRRAAAGSLGNSNTLGAIPDSLLESFIVPSKEPVGVRLLKSMGWREGQGIGPRQSLKKQKNLASYESELSKDIHASSFTFAPKDTAIVLFVNKTNRYGIDYDPYQDNGGYGGRSNSDYYSSNTSYSSKRSGFGTVDDEDDHDVYSSNSKNEYNTSLFDDDDDDQPIVIGMNKNKSKPSRSSDYEYPKRKTDTNTVVLGFVKASISMPAEKWFKPPNIPAGYNPYHRLGSQAPPPNHAPERQIEGSRESFSAYSADQRGAMLGEEKINAPSSSVFDYISQDNKDKLNSLINGVTNNRERTETLTIPHIEKKQALAALRGFIPFGDNPDKQNRYKKYLEYNAGITKSLPSPSKGISQEDLIKEYQEFSQAARIFHPMSSMMASRFTTASEQSIIEEFKQPTPGLRPGPGPSDSNDQQPPQPKKEPRKPGIDYNKSPAAEAAAMNMFGPLTRSVTPFYPARLLCKRFNVPNPHPDYVPSAQPGRSSAGSRDALSKESLDSIVNDSTSLSTAGLRQSTEQVEVKTFVKATTVESDVHTEVPQTSTALSTKSQVTETSPQETVIPERPPMDIFKAIFADSDEE</sequence>
<feature type="region of interest" description="Disordered" evidence="1">
    <location>
        <begin position="527"/>
        <end position="561"/>
    </location>
</feature>
<feature type="compositionally biased region" description="Basic and acidic residues" evidence="1">
    <location>
        <begin position="367"/>
        <end position="376"/>
    </location>
</feature>
<feature type="compositionally biased region" description="Polar residues" evidence="1">
    <location>
        <begin position="666"/>
        <end position="686"/>
    </location>
</feature>
<evidence type="ECO:0000313" key="4">
    <source>
        <dbReference type="Proteomes" id="UP001479436"/>
    </source>
</evidence>
<organism evidence="3 4">
    <name type="scientific">Basidiobolus ranarum</name>
    <dbReference type="NCBI Taxonomy" id="34480"/>
    <lineage>
        <taxon>Eukaryota</taxon>
        <taxon>Fungi</taxon>
        <taxon>Fungi incertae sedis</taxon>
        <taxon>Zoopagomycota</taxon>
        <taxon>Entomophthoromycotina</taxon>
        <taxon>Basidiobolomycetes</taxon>
        <taxon>Basidiobolales</taxon>
        <taxon>Basidiobolaceae</taxon>
        <taxon>Basidiobolus</taxon>
    </lineage>
</organism>
<feature type="compositionally biased region" description="Polar residues" evidence="1">
    <location>
        <begin position="274"/>
        <end position="286"/>
    </location>
</feature>
<dbReference type="Pfam" id="PF26093">
    <property type="entry name" value="HTH_TGH"/>
    <property type="match status" value="1"/>
</dbReference>
<feature type="region of interest" description="Disordered" evidence="1">
    <location>
        <begin position="356"/>
        <end position="381"/>
    </location>
</feature>
<comment type="caution">
    <text evidence="3">The sequence shown here is derived from an EMBL/GenBank/DDBJ whole genome shotgun (WGS) entry which is preliminary data.</text>
</comment>
<proteinExistence type="predicted"/>
<dbReference type="PANTHER" id="PTHR13384:SF19">
    <property type="entry name" value="G PATCH DOMAIN-CONTAINING PROTEIN 1"/>
    <property type="match status" value="1"/>
</dbReference>
<dbReference type="PANTHER" id="PTHR13384">
    <property type="entry name" value="G PATCH DOMAIN-CONTAINING PROTEIN 1"/>
    <property type="match status" value="1"/>
</dbReference>
<dbReference type="InterPro" id="IPR000467">
    <property type="entry name" value="G_patch_dom"/>
</dbReference>
<dbReference type="InterPro" id="IPR011666">
    <property type="entry name" value="DUF1604"/>
</dbReference>
<feature type="region of interest" description="Disordered" evidence="1">
    <location>
        <begin position="662"/>
        <end position="692"/>
    </location>
</feature>
<feature type="compositionally biased region" description="Low complexity" evidence="1">
    <location>
        <begin position="244"/>
        <end position="257"/>
    </location>
</feature>
<gene>
    <name evidence="3" type="ORF">K7432_005882</name>
</gene>
<dbReference type="EMBL" id="JASJQH010007119">
    <property type="protein sequence ID" value="KAK9717920.1"/>
    <property type="molecule type" value="Genomic_DNA"/>
</dbReference>
<name>A0ABR2W2K2_9FUNG</name>
<feature type="region of interest" description="Disordered" evidence="1">
    <location>
        <begin position="231"/>
        <end position="294"/>
    </location>
</feature>
<dbReference type="Pfam" id="PF07713">
    <property type="entry name" value="DUF1604"/>
    <property type="match status" value="1"/>
</dbReference>
<keyword evidence="4" id="KW-1185">Reference proteome</keyword>
<reference evidence="3 4" key="1">
    <citation type="submission" date="2023-04" db="EMBL/GenBank/DDBJ databases">
        <title>Genome of Basidiobolus ranarum AG-B5.</title>
        <authorList>
            <person name="Stajich J.E."/>
            <person name="Carter-House D."/>
            <person name="Gryganskyi A."/>
        </authorList>
    </citation>
    <scope>NUCLEOTIDE SEQUENCE [LARGE SCALE GENOMIC DNA]</scope>
    <source>
        <strain evidence="3 4">AG-B5</strain>
    </source>
</reference>
<protein>
    <recommendedName>
        <fullName evidence="2">G-patch domain-containing protein</fullName>
    </recommendedName>
</protein>
<feature type="domain" description="G-patch" evidence="2">
    <location>
        <begin position="161"/>
        <end position="181"/>
    </location>
</feature>